<feature type="compositionally biased region" description="Basic and acidic residues" evidence="8">
    <location>
        <begin position="863"/>
        <end position="878"/>
    </location>
</feature>
<keyword evidence="4" id="KW-0597">Phosphoprotein</keyword>
<dbReference type="InterPro" id="IPR000488">
    <property type="entry name" value="Death_dom"/>
</dbReference>
<evidence type="ECO:0000256" key="7">
    <source>
        <dbReference type="ARBA" id="ARBA00023136"/>
    </source>
</evidence>
<comment type="caution">
    <text evidence="11">The sequence shown here is derived from an EMBL/GenBank/DDBJ whole genome shotgun (WGS) entry which is preliminary data.</text>
</comment>
<dbReference type="Gene3D" id="1.10.533.10">
    <property type="entry name" value="Death Domain, Fas"/>
    <property type="match status" value="1"/>
</dbReference>
<dbReference type="SMART" id="SM00005">
    <property type="entry name" value="DEATH"/>
    <property type="match status" value="1"/>
</dbReference>
<dbReference type="PROSITE" id="PS50017">
    <property type="entry name" value="DEATH_DOMAIN"/>
    <property type="match status" value="1"/>
</dbReference>
<dbReference type="PROSITE" id="PS51145">
    <property type="entry name" value="ZU5"/>
    <property type="match status" value="2"/>
</dbReference>
<dbReference type="PANTHER" id="PTHR24123">
    <property type="entry name" value="ANKYRIN REPEAT-CONTAINING"/>
    <property type="match status" value="1"/>
</dbReference>
<dbReference type="Gene3D" id="2.60.40.2660">
    <property type="match status" value="1"/>
</dbReference>
<accession>A0A9D4RI74</accession>
<sequence>MTVVERSFLVSFMVDARGGAMRGTRHSGVRIVIPPGKAAAPTRVLCRLIKKEKLLHLPVLNEGEAFANRIIEMGPQGTKFLGPVLIEIPHFASLREKEREIQVMRSDDGETWFEHPMVASDDAVAKAMAGIFEGGKPVASMLKFEGEDELAAKRITRILTSDLPQYFAIVSRVRIESQLIGEEGGMISSKVVPQVQAVFPKGALNKKIPVGLQALPINPDIISKLFGNRVACSPIVTVEPRRRKFHKPITLTIPVPKASQKGMINQYQNENPTLRLLCSITGGANASVWEDITENKNLQFTNDCVSFTTTVSARFWLMDCQATTESAAMATDIYHEAVTVPYMARFVVFAKRTGTEEGQLRMFCMTDDRTDKTLEKQQHFVEVARSRDVEVCEGRQQFIEMAGNLIPVTKSGDQLFVDFKAFRENRLSCTLRVRDQDQESAARVAFMKEPKVARGEAPQPPICNLNITLPGWSKSSSTMELEGESSLEVRKRHSLLREHGIVLEDSYSRAQIKLADVADCVRGDWVILAHQLDITGPEIDTIKADYRTVDDQALAMLKLWVNKKGPEATGNALENGLRQVGREDVIRKTMYNVEAVQDELEAAAARAAMDQSGFDNFAEEVGISRESSLRKGMSLDVEFDEKDIVKESESANEDSDDGEQRLKKRIAPHAPSEGDNMSITEDMIAEVDERRKVAELESEPSELSDQKKEAYIDLIMQMDRLEDEREKRFAAYKQSEELEDSASVNEEDFVPEKKQKDETVFARIEVLGYEAELRRAPQVPQNDLDLEHQSQNEAEEPNVEQIEPKVEEIEPIAEPPVESVQDTNGYYDEEGPQSPPPSPMESVVPETAATKESAIDQLAARLSEPREGRDPSEDRPEGETVFDSSLAEGESVMEEKRDDGTVVRTHRIKHLPRGHVTFDQTENVDYLEEEGPERVVTVVEDNEEVLEDGTVHKIHKVRRHSLKHIKKEYISDGGEIAVVQDTDVEVPGSGTEQIQEIFDEPPKKIFDVEEEEQVLEDGTIVKRKIITSSITRKTRIRSKSIDEATGQVVSDEEEIDEVVPGTQMCFVERSDSSTTSSSFIDDLNELQASIREEEETLDDGTFIQTTLLDAKQHRRSRSRSGSVDREHTIQIEERRITPAHTPSNTPPGSPRPGLRAPINLEELAEKMAAKTVRSGQYESVTHKTKEEIEHTTELSTHEYVPPAGAITSRQYNDETPEDDRESDDLENNNLENDDHENDDLEMDELEEEQQEWKELEDTGLVVRPVTKVTYSPNTTLDRAEKTPAKERSPDTSYSTYYSSFSEGEDNTSFTSNDPISSHTTYQSETSNLPSMGSEIH</sequence>
<dbReference type="SUPFAM" id="SSF47986">
    <property type="entry name" value="DEATH domain"/>
    <property type="match status" value="1"/>
</dbReference>
<feature type="compositionally biased region" description="Polar residues" evidence="8">
    <location>
        <begin position="1306"/>
        <end position="1330"/>
    </location>
</feature>
<feature type="domain" description="ZU5" evidence="10">
    <location>
        <begin position="8"/>
        <end position="117"/>
    </location>
</feature>
<evidence type="ECO:0000313" key="12">
    <source>
        <dbReference type="Proteomes" id="UP000828390"/>
    </source>
</evidence>
<dbReference type="EMBL" id="JAIWYP010000002">
    <property type="protein sequence ID" value="KAH3869536.1"/>
    <property type="molecule type" value="Genomic_DNA"/>
</dbReference>
<protein>
    <recommendedName>
        <fullName evidence="13">Ankyrin</fullName>
    </recommendedName>
</protein>
<keyword evidence="3" id="KW-0963">Cytoplasm</keyword>
<reference evidence="11" key="2">
    <citation type="submission" date="2020-11" db="EMBL/GenBank/DDBJ databases">
        <authorList>
            <person name="McCartney M.A."/>
            <person name="Auch B."/>
            <person name="Kono T."/>
            <person name="Mallez S."/>
            <person name="Becker A."/>
            <person name="Gohl D.M."/>
            <person name="Silverstein K.A.T."/>
            <person name="Koren S."/>
            <person name="Bechman K.B."/>
            <person name="Herman A."/>
            <person name="Abrahante J.E."/>
            <person name="Garbe J."/>
        </authorList>
    </citation>
    <scope>NUCLEOTIDE SEQUENCE</scope>
    <source>
        <strain evidence="11">Duluth1</strain>
        <tissue evidence="11">Whole animal</tissue>
    </source>
</reference>
<dbReference type="Pfam" id="PF00531">
    <property type="entry name" value="Death"/>
    <property type="match status" value="1"/>
</dbReference>
<feature type="compositionally biased region" description="Basic and acidic residues" evidence="8">
    <location>
        <begin position="1180"/>
        <end position="1196"/>
    </location>
</feature>
<gene>
    <name evidence="11" type="ORF">DPMN_032705</name>
</gene>
<evidence type="ECO:0000259" key="9">
    <source>
        <dbReference type="PROSITE" id="PS50017"/>
    </source>
</evidence>
<feature type="compositionally biased region" description="Basic and acidic residues" evidence="8">
    <location>
        <begin position="1122"/>
        <end position="1136"/>
    </location>
</feature>
<name>A0A9D4RI74_DREPO</name>
<keyword evidence="12" id="KW-1185">Reference proteome</keyword>
<evidence type="ECO:0000313" key="11">
    <source>
        <dbReference type="EMBL" id="KAH3869536.1"/>
    </source>
</evidence>
<dbReference type="InterPro" id="IPR011029">
    <property type="entry name" value="DEATH-like_dom_sf"/>
</dbReference>
<evidence type="ECO:0000256" key="2">
    <source>
        <dbReference type="ARBA" id="ARBA00004496"/>
    </source>
</evidence>
<feature type="compositionally biased region" description="Basic and acidic residues" evidence="8">
    <location>
        <begin position="1277"/>
        <end position="1289"/>
    </location>
</feature>
<keyword evidence="7" id="KW-0472">Membrane</keyword>
<dbReference type="Gene3D" id="2.60.220.30">
    <property type="match status" value="2"/>
</dbReference>
<dbReference type="CDD" id="cd08317">
    <property type="entry name" value="Death_ank"/>
    <property type="match status" value="1"/>
</dbReference>
<organism evidence="11 12">
    <name type="scientific">Dreissena polymorpha</name>
    <name type="common">Zebra mussel</name>
    <name type="synonym">Mytilus polymorpha</name>
    <dbReference type="NCBI Taxonomy" id="45954"/>
    <lineage>
        <taxon>Eukaryota</taxon>
        <taxon>Metazoa</taxon>
        <taxon>Spiralia</taxon>
        <taxon>Lophotrochozoa</taxon>
        <taxon>Mollusca</taxon>
        <taxon>Bivalvia</taxon>
        <taxon>Autobranchia</taxon>
        <taxon>Heteroconchia</taxon>
        <taxon>Euheterodonta</taxon>
        <taxon>Imparidentia</taxon>
        <taxon>Neoheterodontei</taxon>
        <taxon>Myida</taxon>
        <taxon>Dreissenoidea</taxon>
        <taxon>Dreissenidae</taxon>
        <taxon>Dreissena</taxon>
    </lineage>
</organism>
<dbReference type="Pfam" id="PF00791">
    <property type="entry name" value="ZU5"/>
    <property type="match status" value="1"/>
</dbReference>
<dbReference type="InterPro" id="IPR000906">
    <property type="entry name" value="ZU5_dom"/>
</dbReference>
<dbReference type="Proteomes" id="UP000828390">
    <property type="component" value="Unassembled WGS sequence"/>
</dbReference>
<dbReference type="FunFam" id="2.60.220.30:FF:000009">
    <property type="entry name" value="Ankyrin 2, isoform G"/>
    <property type="match status" value="1"/>
</dbReference>
<dbReference type="GO" id="GO:0005737">
    <property type="term" value="C:cytoplasm"/>
    <property type="evidence" value="ECO:0007669"/>
    <property type="project" value="UniProtKB-SubCell"/>
</dbReference>
<dbReference type="Pfam" id="PF17809">
    <property type="entry name" value="UPA_2"/>
    <property type="match status" value="1"/>
</dbReference>
<feature type="compositionally biased region" description="Acidic residues" evidence="8">
    <location>
        <begin position="1214"/>
        <end position="1249"/>
    </location>
</feature>
<evidence type="ECO:0000256" key="8">
    <source>
        <dbReference type="SAM" id="MobiDB-lite"/>
    </source>
</evidence>
<proteinExistence type="predicted"/>
<feature type="region of interest" description="Disordered" evidence="8">
    <location>
        <begin position="1170"/>
        <end position="1336"/>
    </location>
</feature>
<comment type="subcellular location">
    <subcellularLocation>
        <location evidence="2">Cytoplasm</location>
    </subcellularLocation>
    <subcellularLocation>
        <location evidence="1">Membrane</location>
    </subcellularLocation>
</comment>
<evidence type="ECO:0000259" key="10">
    <source>
        <dbReference type="PROSITE" id="PS51145"/>
    </source>
</evidence>
<evidence type="ECO:0000256" key="6">
    <source>
        <dbReference type="ARBA" id="ARBA00023043"/>
    </source>
</evidence>
<dbReference type="SMART" id="SM00218">
    <property type="entry name" value="ZU5"/>
    <property type="match status" value="1"/>
</dbReference>
<dbReference type="InterPro" id="IPR051165">
    <property type="entry name" value="Multifunctional_ANK_Repeat"/>
</dbReference>
<feature type="domain" description="Death" evidence="9">
    <location>
        <begin position="510"/>
        <end position="593"/>
    </location>
</feature>
<feature type="domain" description="ZU5" evidence="10">
    <location>
        <begin position="174"/>
        <end position="320"/>
    </location>
</feature>
<evidence type="ECO:0008006" key="13">
    <source>
        <dbReference type="Google" id="ProtNLM"/>
    </source>
</evidence>
<evidence type="ECO:0000256" key="5">
    <source>
        <dbReference type="ARBA" id="ARBA00022737"/>
    </source>
</evidence>
<keyword evidence="5" id="KW-0677">Repeat</keyword>
<feature type="region of interest" description="Disordered" evidence="8">
    <location>
        <begin position="771"/>
        <end position="901"/>
    </location>
</feature>
<evidence type="ECO:0000256" key="3">
    <source>
        <dbReference type="ARBA" id="ARBA00022490"/>
    </source>
</evidence>
<dbReference type="GO" id="GO:0007165">
    <property type="term" value="P:signal transduction"/>
    <property type="evidence" value="ECO:0007669"/>
    <property type="project" value="InterPro"/>
</dbReference>
<evidence type="ECO:0000256" key="4">
    <source>
        <dbReference type="ARBA" id="ARBA00022553"/>
    </source>
</evidence>
<keyword evidence="6" id="KW-0040">ANK repeat</keyword>
<evidence type="ECO:0000256" key="1">
    <source>
        <dbReference type="ARBA" id="ARBA00004370"/>
    </source>
</evidence>
<reference evidence="11" key="1">
    <citation type="journal article" date="2019" name="bioRxiv">
        <title>The Genome of the Zebra Mussel, Dreissena polymorpha: A Resource for Invasive Species Research.</title>
        <authorList>
            <person name="McCartney M.A."/>
            <person name="Auch B."/>
            <person name="Kono T."/>
            <person name="Mallez S."/>
            <person name="Zhang Y."/>
            <person name="Obille A."/>
            <person name="Becker A."/>
            <person name="Abrahante J.E."/>
            <person name="Garbe J."/>
            <person name="Badalamenti J.P."/>
            <person name="Herman A."/>
            <person name="Mangelson H."/>
            <person name="Liachko I."/>
            <person name="Sullivan S."/>
            <person name="Sone E.D."/>
            <person name="Koren S."/>
            <person name="Silverstein K.A.T."/>
            <person name="Beckman K.B."/>
            <person name="Gohl D.M."/>
        </authorList>
    </citation>
    <scope>NUCLEOTIDE SEQUENCE</scope>
    <source>
        <strain evidence="11">Duluth1</strain>
        <tissue evidence="11">Whole animal</tissue>
    </source>
</reference>
<dbReference type="GO" id="GO:0016020">
    <property type="term" value="C:membrane"/>
    <property type="evidence" value="ECO:0007669"/>
    <property type="project" value="UniProtKB-SubCell"/>
</dbReference>
<dbReference type="InterPro" id="IPR040745">
    <property type="entry name" value="Ankyrin_UPA"/>
</dbReference>
<feature type="region of interest" description="Disordered" evidence="8">
    <location>
        <begin position="646"/>
        <end position="679"/>
    </location>
</feature>
<feature type="compositionally biased region" description="Low complexity" evidence="8">
    <location>
        <begin position="1291"/>
        <end position="1301"/>
    </location>
</feature>
<dbReference type="PANTHER" id="PTHR24123:SF141">
    <property type="entry name" value="ANKYRIN 2, ISOFORM U"/>
    <property type="match status" value="1"/>
</dbReference>
<feature type="region of interest" description="Disordered" evidence="8">
    <location>
        <begin position="1109"/>
        <end position="1155"/>
    </location>
</feature>